<keyword evidence="2 5" id="KW-0645">Protease</keyword>
<feature type="active site" description="Charge relay system" evidence="5">
    <location>
        <position position="143"/>
    </location>
</feature>
<feature type="domain" description="Bacterial Ig" evidence="8">
    <location>
        <begin position="391"/>
        <end position="469"/>
    </location>
</feature>
<dbReference type="Proteomes" id="UP001172055">
    <property type="component" value="Unassembled WGS sequence"/>
</dbReference>
<dbReference type="Gene3D" id="2.60.40.10">
    <property type="entry name" value="Immunoglobulins"/>
    <property type="match status" value="3"/>
</dbReference>
<dbReference type="EMBL" id="JAUJWV010000001">
    <property type="protein sequence ID" value="MDN7241625.1"/>
    <property type="molecule type" value="Genomic_DNA"/>
</dbReference>
<feature type="domain" description="Bacterial Ig" evidence="8">
    <location>
        <begin position="472"/>
        <end position="551"/>
    </location>
</feature>
<evidence type="ECO:0000256" key="6">
    <source>
        <dbReference type="RuleBase" id="RU003355"/>
    </source>
</evidence>
<dbReference type="InterPro" id="IPR022398">
    <property type="entry name" value="Peptidase_S8_His-AS"/>
</dbReference>
<dbReference type="Gene3D" id="3.40.50.200">
    <property type="entry name" value="Peptidase S8/S53 domain"/>
    <property type="match status" value="1"/>
</dbReference>
<protein>
    <submittedName>
        <fullName evidence="9">S8 family serine peptidase</fullName>
    </submittedName>
</protein>
<evidence type="ECO:0000313" key="10">
    <source>
        <dbReference type="Proteomes" id="UP001172055"/>
    </source>
</evidence>
<evidence type="ECO:0000256" key="1">
    <source>
        <dbReference type="ARBA" id="ARBA00011073"/>
    </source>
</evidence>
<evidence type="ECO:0000256" key="3">
    <source>
        <dbReference type="ARBA" id="ARBA00022801"/>
    </source>
</evidence>
<dbReference type="PANTHER" id="PTHR43806">
    <property type="entry name" value="PEPTIDASE S8"/>
    <property type="match status" value="1"/>
</dbReference>
<organism evidence="9 10">
    <name type="scientific">Planococcus shixiaomingii</name>
    <dbReference type="NCBI Taxonomy" id="3058393"/>
    <lineage>
        <taxon>Bacteria</taxon>
        <taxon>Bacillati</taxon>
        <taxon>Bacillota</taxon>
        <taxon>Bacilli</taxon>
        <taxon>Bacillales</taxon>
        <taxon>Caryophanaceae</taxon>
        <taxon>Planococcus</taxon>
    </lineage>
</organism>
<dbReference type="InterPro" id="IPR041498">
    <property type="entry name" value="Big_6"/>
</dbReference>
<dbReference type="Pfam" id="PF17936">
    <property type="entry name" value="Big_6"/>
    <property type="match status" value="3"/>
</dbReference>
<reference evidence="9 10" key="1">
    <citation type="submission" date="2023-06" db="EMBL/GenBank/DDBJ databases">
        <title>Novel species in genus Planococcus.</title>
        <authorList>
            <person name="Ning S."/>
        </authorList>
    </citation>
    <scope>NUCLEOTIDE SEQUENCE [LARGE SCALE GENOMIC DNA]</scope>
    <source>
        <strain evidence="9 10">N028</strain>
    </source>
</reference>
<comment type="caution">
    <text evidence="9">The sequence shown here is derived from an EMBL/GenBank/DDBJ whole genome shotgun (WGS) entry which is preliminary data.</text>
</comment>
<accession>A0ABT8N242</accession>
<feature type="active site" description="Charge relay system" evidence="5">
    <location>
        <position position="327"/>
    </location>
</feature>
<dbReference type="PROSITE" id="PS51892">
    <property type="entry name" value="SUBTILASE"/>
    <property type="match status" value="1"/>
</dbReference>
<evidence type="ECO:0000259" key="7">
    <source>
        <dbReference type="Pfam" id="PF00082"/>
    </source>
</evidence>
<keyword evidence="4 5" id="KW-0720">Serine protease</keyword>
<evidence type="ECO:0000313" key="9">
    <source>
        <dbReference type="EMBL" id="MDN7241625.1"/>
    </source>
</evidence>
<evidence type="ECO:0000256" key="2">
    <source>
        <dbReference type="ARBA" id="ARBA00022670"/>
    </source>
</evidence>
<dbReference type="SUPFAM" id="SSF52743">
    <property type="entry name" value="Subtilisin-like"/>
    <property type="match status" value="1"/>
</dbReference>
<keyword evidence="10" id="KW-1185">Reference proteome</keyword>
<dbReference type="InterPro" id="IPR015500">
    <property type="entry name" value="Peptidase_S8_subtilisin-rel"/>
</dbReference>
<dbReference type="PROSITE" id="PS00138">
    <property type="entry name" value="SUBTILASE_SER"/>
    <property type="match status" value="1"/>
</dbReference>
<dbReference type="InterPro" id="IPR023827">
    <property type="entry name" value="Peptidase_S8_Asp-AS"/>
</dbReference>
<evidence type="ECO:0000259" key="8">
    <source>
        <dbReference type="Pfam" id="PF17936"/>
    </source>
</evidence>
<feature type="active site" description="Charge relay system" evidence="5">
    <location>
        <position position="174"/>
    </location>
</feature>
<dbReference type="PROSITE" id="PS00137">
    <property type="entry name" value="SUBTILASE_HIS"/>
    <property type="match status" value="1"/>
</dbReference>
<dbReference type="PANTHER" id="PTHR43806:SF11">
    <property type="entry name" value="CEREVISIN-RELATED"/>
    <property type="match status" value="1"/>
</dbReference>
<dbReference type="PRINTS" id="PR00723">
    <property type="entry name" value="SUBTILISIN"/>
</dbReference>
<name>A0ABT8N242_9BACL</name>
<dbReference type="RefSeq" id="WP_301723217.1">
    <property type="nucleotide sequence ID" value="NZ_JAUJWV010000001.1"/>
</dbReference>
<sequence>MKKLTALTSLLVIIPSLLGAPAYAEENGQSLPAMPETDQVIIQFKEDTPSKLAKAEAVATGDNATSQLVTVEVPENETLETFMEDLEERKDVVSVEPDHLVKLDYVSNDPDLLNFQYYHKSIESRAAWDVTLGSPDVVVAIIDDGIDLNHMDLKSQIVSYYNMVEGKTFTKGKHGTHVAGIIGGVVNNKSGGAGVAPNTKIMAIDVFDGDFALISDIVEGIYKAVDSGAHVINMSLGTYFQSEALNKAVQYAHSKGLVVVAAAGNDATSDKHYPSAYKNVISVASTTDTDGQSVFSNYGSTIDIAAPGTEIFSTLPNNSYGWMSGTSMASPVVAGVAALLKANEPALTNTEIAERLFLTSKDLGTKGKDEKFGNGRVNAKNALKNIDLTIPVTPTVGTISDSSISITGKTELNAKVYAYAGTTKLGEAIAKNGTYTMKINKQKAGTKVSLYAIDAAKNKSPKKTVTVVDKTAPGIPTVNTVSNKSTTVKGKAESNAKVYAYVGKTKIGEATAKSGAYTITISKQKAGTIISVYAVDAAKNRGGTKNVKVVDKIAPSTPVVNAVSTKSTTVTGKAEKGAEITVYNGIKKLGQGTVGSTGAFKVKISAQKKGSSIKVYARDKSGNRSAPKTIIVK</sequence>
<evidence type="ECO:0000256" key="5">
    <source>
        <dbReference type="PROSITE-ProRule" id="PRU01240"/>
    </source>
</evidence>
<evidence type="ECO:0000256" key="4">
    <source>
        <dbReference type="ARBA" id="ARBA00022825"/>
    </source>
</evidence>
<feature type="domain" description="Bacterial Ig" evidence="8">
    <location>
        <begin position="554"/>
        <end position="632"/>
    </location>
</feature>
<dbReference type="InterPro" id="IPR036852">
    <property type="entry name" value="Peptidase_S8/S53_dom_sf"/>
</dbReference>
<dbReference type="InterPro" id="IPR050131">
    <property type="entry name" value="Peptidase_S8_subtilisin-like"/>
</dbReference>
<feature type="domain" description="Peptidase S8/S53" evidence="7">
    <location>
        <begin position="136"/>
        <end position="375"/>
    </location>
</feature>
<keyword evidence="3 5" id="KW-0378">Hydrolase</keyword>
<dbReference type="InterPro" id="IPR023828">
    <property type="entry name" value="Peptidase_S8_Ser-AS"/>
</dbReference>
<dbReference type="InterPro" id="IPR000209">
    <property type="entry name" value="Peptidase_S8/S53_dom"/>
</dbReference>
<dbReference type="Pfam" id="PF00082">
    <property type="entry name" value="Peptidase_S8"/>
    <property type="match status" value="1"/>
</dbReference>
<dbReference type="PROSITE" id="PS00136">
    <property type="entry name" value="SUBTILASE_ASP"/>
    <property type="match status" value="1"/>
</dbReference>
<gene>
    <name evidence="9" type="ORF">QWY14_07460</name>
</gene>
<proteinExistence type="inferred from homology"/>
<dbReference type="InterPro" id="IPR013783">
    <property type="entry name" value="Ig-like_fold"/>
</dbReference>
<comment type="similarity">
    <text evidence="1 5 6">Belongs to the peptidase S8 family.</text>
</comment>